<evidence type="ECO:0000256" key="2">
    <source>
        <dbReference type="SAM" id="Phobius"/>
    </source>
</evidence>
<dbReference type="Proteomes" id="UP000317940">
    <property type="component" value="Unassembled WGS sequence"/>
</dbReference>
<dbReference type="RefSeq" id="WP_145906197.1">
    <property type="nucleotide sequence ID" value="NZ_BAAAMZ010000026.1"/>
</dbReference>
<evidence type="ECO:0000313" key="3">
    <source>
        <dbReference type="EMBL" id="TWG00033.1"/>
    </source>
</evidence>
<feature type="compositionally biased region" description="Polar residues" evidence="1">
    <location>
        <begin position="151"/>
        <end position="162"/>
    </location>
</feature>
<feature type="region of interest" description="Disordered" evidence="1">
    <location>
        <begin position="1"/>
        <end position="67"/>
    </location>
</feature>
<keyword evidence="2" id="KW-0812">Transmembrane</keyword>
<feature type="transmembrane region" description="Helical" evidence="2">
    <location>
        <begin position="70"/>
        <end position="90"/>
    </location>
</feature>
<keyword evidence="2" id="KW-1133">Transmembrane helix</keyword>
<sequence>MSDQYPYGPPPPAAPDGYGAPPPQPGYGSPVYPQQSPYYQQVPPQQGAGWPAQYPPVGPPPPPPRRSRKALWITLVAVLAAIGVASSVLVSTLKDKSDKQNADKKHTPVVQQSPAASGTPLASDSPAASSSPGGTQDASGPGTRKLVVPDSFQTLSSDPGNKLAQQLSKNLSQSQGAKSMDGTVSTVYNSLLSDRAVVYYGDYGRIASPSLEEVGFWLGFENSARGNGATFSARTHPDPGPLGGVMSCEDAITTKETDAVCVWIDNSVLAVVMQTTASGKAPALDKAAADARELRGSAEVPK</sequence>
<name>A0A561UKZ7_9ACTN</name>
<feature type="region of interest" description="Disordered" evidence="1">
    <location>
        <begin position="95"/>
        <end position="162"/>
    </location>
</feature>
<keyword evidence="4" id="KW-1185">Reference proteome</keyword>
<feature type="compositionally biased region" description="Pro residues" evidence="1">
    <location>
        <begin position="7"/>
        <end position="25"/>
    </location>
</feature>
<reference evidence="3 4" key="1">
    <citation type="submission" date="2019-06" db="EMBL/GenBank/DDBJ databases">
        <title>Sequencing the genomes of 1000 actinobacteria strains.</title>
        <authorList>
            <person name="Klenk H.-P."/>
        </authorList>
    </citation>
    <scope>NUCLEOTIDE SEQUENCE [LARGE SCALE GENOMIC DNA]</scope>
    <source>
        <strain evidence="3 4">DSM 44826</strain>
    </source>
</reference>
<evidence type="ECO:0000256" key="1">
    <source>
        <dbReference type="SAM" id="MobiDB-lite"/>
    </source>
</evidence>
<feature type="compositionally biased region" description="Low complexity" evidence="1">
    <location>
        <begin position="120"/>
        <end position="132"/>
    </location>
</feature>
<feature type="compositionally biased region" description="Pro residues" evidence="1">
    <location>
        <begin position="53"/>
        <end position="64"/>
    </location>
</feature>
<organism evidence="3 4">
    <name type="scientific">Kitasatospora viridis</name>
    <dbReference type="NCBI Taxonomy" id="281105"/>
    <lineage>
        <taxon>Bacteria</taxon>
        <taxon>Bacillati</taxon>
        <taxon>Actinomycetota</taxon>
        <taxon>Actinomycetes</taxon>
        <taxon>Kitasatosporales</taxon>
        <taxon>Streptomycetaceae</taxon>
        <taxon>Kitasatospora</taxon>
    </lineage>
</organism>
<dbReference type="OrthoDB" id="3871880at2"/>
<feature type="compositionally biased region" description="Low complexity" evidence="1">
    <location>
        <begin position="26"/>
        <end position="47"/>
    </location>
</feature>
<dbReference type="AlphaFoldDB" id="A0A561UKZ7"/>
<protein>
    <submittedName>
        <fullName evidence="3">Uncharacterized protein</fullName>
    </submittedName>
</protein>
<keyword evidence="2" id="KW-0472">Membrane</keyword>
<gene>
    <name evidence="3" type="ORF">FHX73_113899</name>
</gene>
<accession>A0A561UKZ7</accession>
<proteinExistence type="predicted"/>
<comment type="caution">
    <text evidence="3">The sequence shown here is derived from an EMBL/GenBank/DDBJ whole genome shotgun (WGS) entry which is preliminary data.</text>
</comment>
<evidence type="ECO:0000313" key="4">
    <source>
        <dbReference type="Proteomes" id="UP000317940"/>
    </source>
</evidence>
<feature type="compositionally biased region" description="Basic and acidic residues" evidence="1">
    <location>
        <begin position="95"/>
        <end position="106"/>
    </location>
</feature>
<dbReference type="EMBL" id="VIWT01000001">
    <property type="protein sequence ID" value="TWG00033.1"/>
    <property type="molecule type" value="Genomic_DNA"/>
</dbReference>